<sequence length="415" mass="45728">MQSAEARPDYDLILERLDRQDRRLSEQDRRLAEQQREIERLREALADGDGPRTAVFTPPDPGEEGSGLRFVQDEEPVAPVAPGGAEGEGPVAPAQPREEGEQPLTGAEARPEAERPTEQLLVERGGVLLPQGTLQIEPSFEYEHSSRDRVAINGFTIFDAIIIGSIRVDDLERDILTAALTTRYGITNRLQAEVRVPYVYRSDQEILGVGTNDERTREIDNYDLGDIEANLSYQVLSQRDWIPATILRAEARFPTGKDPFEIERVQVGPDSQRLTEPPTGSGFYGVGPSATFVWRLDPAVAFSGVGYTFNLTKEFSEFGEIDPGDTFEWFVGTNIALSELVSLNLSFVNQITFKTEQEGRETPGSDSNDARLVLGSSIGLSERMSLVASAGAGLTEDSPDFNFTVSVPISLQVFD</sequence>
<evidence type="ECO:0000313" key="2">
    <source>
        <dbReference type="EMBL" id="RDD62657.1"/>
    </source>
</evidence>
<evidence type="ECO:0008006" key="4">
    <source>
        <dbReference type="Google" id="ProtNLM"/>
    </source>
</evidence>
<dbReference type="Proteomes" id="UP000253941">
    <property type="component" value="Unassembled WGS sequence"/>
</dbReference>
<gene>
    <name evidence="2" type="ORF">DRB17_05710</name>
</gene>
<evidence type="ECO:0000256" key="1">
    <source>
        <dbReference type="SAM" id="MobiDB-lite"/>
    </source>
</evidence>
<organism evidence="2 3">
    <name type="scientific">Ferruginivarius sediminum</name>
    <dbReference type="NCBI Taxonomy" id="2661937"/>
    <lineage>
        <taxon>Bacteria</taxon>
        <taxon>Pseudomonadati</taxon>
        <taxon>Pseudomonadota</taxon>
        <taxon>Alphaproteobacteria</taxon>
        <taxon>Rhodospirillales</taxon>
        <taxon>Rhodospirillaceae</taxon>
        <taxon>Ferruginivarius</taxon>
    </lineage>
</organism>
<evidence type="ECO:0000313" key="3">
    <source>
        <dbReference type="Proteomes" id="UP000253941"/>
    </source>
</evidence>
<accession>A0A369TEW3</accession>
<reference evidence="2 3" key="1">
    <citation type="submission" date="2018-07" db="EMBL/GenBank/DDBJ databases">
        <title>Venubactetium sediminum gen. nov., sp. nov., isolated from a marine solar saltern.</title>
        <authorList>
            <person name="Wang S."/>
        </authorList>
    </citation>
    <scope>NUCLEOTIDE SEQUENCE [LARGE SCALE GENOMIC DNA]</scope>
    <source>
        <strain evidence="2 3">WD2A32</strain>
    </source>
</reference>
<comment type="caution">
    <text evidence="2">The sequence shown here is derived from an EMBL/GenBank/DDBJ whole genome shotgun (WGS) entry which is preliminary data.</text>
</comment>
<dbReference type="AlphaFoldDB" id="A0A369TEW3"/>
<proteinExistence type="predicted"/>
<feature type="compositionally biased region" description="Low complexity" evidence="1">
    <location>
        <begin position="77"/>
        <end position="94"/>
    </location>
</feature>
<keyword evidence="3" id="KW-1185">Reference proteome</keyword>
<name>A0A369TEW3_9PROT</name>
<dbReference type="EMBL" id="QPMH01000004">
    <property type="protein sequence ID" value="RDD62657.1"/>
    <property type="molecule type" value="Genomic_DNA"/>
</dbReference>
<dbReference type="RefSeq" id="WP_114581232.1">
    <property type="nucleotide sequence ID" value="NZ_QPMH01000004.1"/>
</dbReference>
<protein>
    <recommendedName>
        <fullName evidence="4">Transporter</fullName>
    </recommendedName>
</protein>
<feature type="region of interest" description="Disordered" evidence="1">
    <location>
        <begin position="40"/>
        <end position="115"/>
    </location>
</feature>